<proteinExistence type="predicted"/>
<comment type="caution">
    <text evidence="1">The sequence shown here is derived from an EMBL/GenBank/DDBJ whole genome shotgun (WGS) entry which is preliminary data.</text>
</comment>
<dbReference type="EMBL" id="CM039173">
    <property type="protein sequence ID" value="KAH9771752.1"/>
    <property type="molecule type" value="Genomic_DNA"/>
</dbReference>
<protein>
    <submittedName>
        <fullName evidence="1">Uncharacterized protein</fullName>
    </submittedName>
</protein>
<accession>A0ACB8LE09</accession>
<keyword evidence="2" id="KW-1185">Reference proteome</keyword>
<dbReference type="Proteomes" id="UP000829398">
    <property type="component" value="Chromosome 4"/>
</dbReference>
<sequence>MSVFAEILRCILCCSDEDFHETERDYWETISLLRTSNHNSSVGNYSHHNSSLRNSSETQRDYWETPSFDSEQHQLRAKPPASPPPRKSSQSLSGSTLTTKDAAPKVLKKPLSQEAPSSSQPTLSPFPSDSTNQQKNDSYLLVEKGASNYKIPKDVEDLVKKDIVPDVLKKPLSPSTYKDYFAALLYAEDFYIEKWSGFQLFNVTLEVHKAAIYDKSLKNKNLKESDEKDDKLFVAFEIDCVPERRPFLLSRDFVHARRSGSNAKEFQVSVGILYRVVKSNVVLVEFEEDFYSLHHPKYRYDISFSFNRVCLKRAHQAIAAASRSLFENYLFPDFTSRKNISSSETCLYGNRNLDSDGNSAVRRILSLHGRPPYLVEGPLCATSDNLSKTGWVVREAVLEIYKRSSKCRILVCAPINRTGDVLMRSLKKKIPKSDMFRANAAFREVDGVPVDILPLCLYEGGECFQLPSLQELMRFRVIFSTFTSSFRLHNEGIPAGHFSHIFLVDASSATEPETMIALTNLANENTTVILTGAPNNRTSWVRSDIARKNGLRVSHFERLHATKTYSNFNPMFITMLNSSFTNHDLLRRDDPSKFYYYGYYPHVSISKSTTQQPNAMSQQSEYGNKSSLKGNNEESQFEELKTTTTTFILLLHIQSLSSPKPPSFNSEQHQLRAKPPASPSPRKSSQSLSGSTLTTKDAAPKVLKKPSSQKAPSSSQPTLSPFPSDSTNQRKNDSYLLVEKGASNYKIPKDIEDLVKKDIVPDVLKKPLSPSTYKDYFAARLYAEDFYYEKWSDFQLLNVTLELGEATLYAKSLKNRHLKKHDKKDVRFFVTFEIDSVPGKRPFLLSRDFVYAQCSGGISRKFQHQQNCKYDLASHSTECLKRAHQSTAAVSDQLFQNCLFPVFACRKHIPSSEPHFYGNCKLDLDGNSAVCQRSDIELTGPYQQSVGSTGNGVPLSGLIGFAPQFESQGSRLCWENLCLPVRAETSSLGCGTGLKVSPTVGALPRIPRG</sequence>
<reference evidence="2" key="1">
    <citation type="journal article" date="2023" name="Hortic. Res.">
        <title>A chromosome-level phased genome enabling allele-level studies in sweet orange: a case study on citrus Huanglongbing tolerance.</title>
        <authorList>
            <person name="Wu B."/>
            <person name="Yu Q."/>
            <person name="Deng Z."/>
            <person name="Duan Y."/>
            <person name="Luo F."/>
            <person name="Gmitter F. Jr."/>
        </authorList>
    </citation>
    <scope>NUCLEOTIDE SEQUENCE [LARGE SCALE GENOMIC DNA]</scope>
    <source>
        <strain evidence="2">cv. Valencia</strain>
    </source>
</reference>
<gene>
    <name evidence="1" type="ORF">KPL71_012805</name>
</gene>
<organism evidence="1 2">
    <name type="scientific">Citrus sinensis</name>
    <name type="common">Sweet orange</name>
    <name type="synonym">Citrus aurantium var. sinensis</name>
    <dbReference type="NCBI Taxonomy" id="2711"/>
    <lineage>
        <taxon>Eukaryota</taxon>
        <taxon>Viridiplantae</taxon>
        <taxon>Streptophyta</taxon>
        <taxon>Embryophyta</taxon>
        <taxon>Tracheophyta</taxon>
        <taxon>Spermatophyta</taxon>
        <taxon>Magnoliopsida</taxon>
        <taxon>eudicotyledons</taxon>
        <taxon>Gunneridae</taxon>
        <taxon>Pentapetalae</taxon>
        <taxon>rosids</taxon>
        <taxon>malvids</taxon>
        <taxon>Sapindales</taxon>
        <taxon>Rutaceae</taxon>
        <taxon>Aurantioideae</taxon>
        <taxon>Citrus</taxon>
    </lineage>
</organism>
<name>A0ACB8LE09_CITSI</name>
<evidence type="ECO:0000313" key="1">
    <source>
        <dbReference type="EMBL" id="KAH9771752.1"/>
    </source>
</evidence>
<evidence type="ECO:0000313" key="2">
    <source>
        <dbReference type="Proteomes" id="UP000829398"/>
    </source>
</evidence>